<reference evidence="2 3" key="1">
    <citation type="submission" date="2015-04" db="EMBL/GenBank/DDBJ databases">
        <title>Draft genome sequence of Rathayibacter toxicus strain FH-142 (AKA 70134 or CS 32), a Western Australian isolate.</title>
        <authorList>
            <consortium name="Consortium for Microbial Forensics and Genomics (microFORGE)"/>
            <person name="Knight B.M."/>
            <person name="Roberts D.P."/>
            <person name="Lin D."/>
            <person name="Hari K."/>
            <person name="Fletcher J."/>
            <person name="Melcher U."/>
            <person name="Blagden T."/>
            <person name="Luster D.G."/>
            <person name="Sechler A.J."/>
            <person name="Schneider W.L."/>
            <person name="Winegar R.A."/>
        </authorList>
    </citation>
    <scope>NUCLEOTIDE SEQUENCE [LARGE SCALE GENOMIC DNA]</scope>
    <source>
        <strain evidence="2 3">FH142</strain>
    </source>
</reference>
<name>A0A0C5BIT7_9MICO</name>
<evidence type="ECO:0000256" key="1">
    <source>
        <dbReference type="SAM" id="Phobius"/>
    </source>
</evidence>
<accession>A0A0C5BIT7</accession>
<proteinExistence type="predicted"/>
<keyword evidence="1" id="KW-1133">Transmembrane helix</keyword>
<comment type="caution">
    <text evidence="2">The sequence shown here is derived from an EMBL/GenBank/DDBJ whole genome shotgun (WGS) entry which is preliminary data.</text>
</comment>
<sequence length="203" mass="20726">MSVPPRRRLPARVYRRRRAVVLLVVLVLVVAVVLVLRPWAGGADGSTEGVSSAPFAVPTPTPTGAASAAPVDCSATSVVVTAVTDATSYGPDQNPRLSLSLANVSNTACVINAGTSQQVFTITSGSDRVWISTDCQSKPADLKVLLQAGQSVTGGSISWDRTRSSPETCSGGRAAVAAGGAGYQLSVSVAGLSSRSPAQFTLK</sequence>
<organism evidence="2 3">
    <name type="scientific">Rathayibacter toxicus</name>
    <dbReference type="NCBI Taxonomy" id="145458"/>
    <lineage>
        <taxon>Bacteria</taxon>
        <taxon>Bacillati</taxon>
        <taxon>Actinomycetota</taxon>
        <taxon>Actinomycetes</taxon>
        <taxon>Micrococcales</taxon>
        <taxon>Microbacteriaceae</taxon>
        <taxon>Rathayibacter</taxon>
    </lineage>
</organism>
<dbReference type="STRING" id="145458.APU90_06745"/>
<keyword evidence="3" id="KW-1185">Reference proteome</keyword>
<dbReference type="GeneID" id="93666289"/>
<dbReference type="eggNOG" id="ENOG503304R">
    <property type="taxonomic scope" value="Bacteria"/>
</dbReference>
<dbReference type="Proteomes" id="UP000052979">
    <property type="component" value="Unassembled WGS sequence"/>
</dbReference>
<keyword evidence="1" id="KW-0812">Transmembrane</keyword>
<dbReference type="PATRIC" id="fig|145458.7.peg.2345"/>
<evidence type="ECO:0000313" key="2">
    <source>
        <dbReference type="EMBL" id="KKM46795.1"/>
    </source>
</evidence>
<evidence type="ECO:0008006" key="4">
    <source>
        <dbReference type="Google" id="ProtNLM"/>
    </source>
</evidence>
<dbReference type="RefSeq" id="WP_042734378.1">
    <property type="nucleotide sequence ID" value="NZ_CP010848.1"/>
</dbReference>
<gene>
    <name evidence="2" type="ORF">VT73_01960</name>
</gene>
<dbReference type="KEGG" id="rtx:TI83_10320"/>
<feature type="transmembrane region" description="Helical" evidence="1">
    <location>
        <begin position="20"/>
        <end position="40"/>
    </location>
</feature>
<evidence type="ECO:0000313" key="3">
    <source>
        <dbReference type="Proteomes" id="UP000052979"/>
    </source>
</evidence>
<dbReference type="EMBL" id="LBFI01000012">
    <property type="protein sequence ID" value="KKM46795.1"/>
    <property type="molecule type" value="Genomic_DNA"/>
</dbReference>
<protein>
    <recommendedName>
        <fullName evidence="4">DUF4232 domain-containing protein</fullName>
    </recommendedName>
</protein>
<keyword evidence="1" id="KW-0472">Membrane</keyword>
<dbReference type="AlphaFoldDB" id="A0A0C5BIT7"/>